<dbReference type="InterPro" id="IPR032466">
    <property type="entry name" value="Metal_Hydrolase"/>
</dbReference>
<gene>
    <name evidence="2" type="ORF">ACFQ3F_10260</name>
</gene>
<dbReference type="SUPFAM" id="SSF51556">
    <property type="entry name" value="Metallo-dependent hydrolases"/>
    <property type="match status" value="1"/>
</dbReference>
<reference evidence="3" key="1">
    <citation type="journal article" date="2019" name="Int. J. Syst. Evol. Microbiol.">
        <title>The Global Catalogue of Microorganisms (GCM) 10K type strain sequencing project: providing services to taxonomists for standard genome sequencing and annotation.</title>
        <authorList>
            <consortium name="The Broad Institute Genomics Platform"/>
            <consortium name="The Broad Institute Genome Sequencing Center for Infectious Disease"/>
            <person name="Wu L."/>
            <person name="Ma J."/>
        </authorList>
    </citation>
    <scope>NUCLEOTIDE SEQUENCE [LARGE SCALE GENOMIC DNA]</scope>
    <source>
        <strain evidence="3">CCUG 52478</strain>
    </source>
</reference>
<keyword evidence="3" id="KW-1185">Reference proteome</keyword>
<organism evidence="2 3">
    <name type="scientific">Nocardioides ginsengisoli</name>
    <dbReference type="NCBI Taxonomy" id="363868"/>
    <lineage>
        <taxon>Bacteria</taxon>
        <taxon>Bacillati</taxon>
        <taxon>Actinomycetota</taxon>
        <taxon>Actinomycetes</taxon>
        <taxon>Propionibacteriales</taxon>
        <taxon>Nocardioidaceae</taxon>
        <taxon>Nocardioides</taxon>
    </lineage>
</organism>
<dbReference type="Gene3D" id="2.30.40.10">
    <property type="entry name" value="Urease, subunit C, domain 1"/>
    <property type="match status" value="1"/>
</dbReference>
<dbReference type="PANTHER" id="PTHR32027:SF9">
    <property type="entry name" value="BLL3847 PROTEIN"/>
    <property type="match status" value="1"/>
</dbReference>
<dbReference type="InterPro" id="IPR011059">
    <property type="entry name" value="Metal-dep_hydrolase_composite"/>
</dbReference>
<dbReference type="InterPro" id="IPR013108">
    <property type="entry name" value="Amidohydro_3"/>
</dbReference>
<sequence length="412" mass="43410">MVRTTLRNGRGRDGRLVDLVLEDGRIRTIRPAASGRLAVTETDLGGRLVLPLFVNGHAHFDKTFVGAPWQPHLPGGSLVERIESEKRQRAGLEATSFDRQLLLAQRMIEFGTGAVRAHVDVDEDLGLTGVEDALRLRAILTGLLDVQIAAFPQSGIVRGGPAVAKLLDEALAQGVDVIGGLDPLSLDEDLDGHLDVVFGLADRHAVRVDVHLHTTGAPAAAELRAIAERTTALGLAGRVAISHGYGLGTLEGRDRDAVPELLAEAGVAVMTNGPAGPMPAVRALVDLGVELFAGTDNVRDAWWPFGTGDPLATARDVAYQSNFRVDEDLELALELVGGRAATALGLGERELYEGGPADLVVLDAASAAEALASPPAGRDVMRAGSWLSTRRVETWSRLPDAPDLGDLAQAGA</sequence>
<comment type="caution">
    <text evidence="2">The sequence shown here is derived from an EMBL/GenBank/DDBJ whole genome shotgun (WGS) entry which is preliminary data.</text>
</comment>
<dbReference type="NCBIfam" id="NF004636">
    <property type="entry name" value="PRK05985.1"/>
    <property type="match status" value="1"/>
</dbReference>
<evidence type="ECO:0000313" key="2">
    <source>
        <dbReference type="EMBL" id="MFD1248171.1"/>
    </source>
</evidence>
<accession>A0ABW3VZH3</accession>
<dbReference type="Gene3D" id="3.20.20.140">
    <property type="entry name" value="Metal-dependent hydrolases"/>
    <property type="match status" value="1"/>
</dbReference>
<dbReference type="Pfam" id="PF07969">
    <property type="entry name" value="Amidohydro_3"/>
    <property type="match status" value="1"/>
</dbReference>
<proteinExistence type="predicted"/>
<dbReference type="EMBL" id="JBHTLX010000012">
    <property type="protein sequence ID" value="MFD1248171.1"/>
    <property type="molecule type" value="Genomic_DNA"/>
</dbReference>
<dbReference type="RefSeq" id="WP_367919331.1">
    <property type="nucleotide sequence ID" value="NZ_BAABAC010000022.1"/>
</dbReference>
<evidence type="ECO:0000313" key="3">
    <source>
        <dbReference type="Proteomes" id="UP001597229"/>
    </source>
</evidence>
<dbReference type="SUPFAM" id="SSF51338">
    <property type="entry name" value="Composite domain of metallo-dependent hydrolases"/>
    <property type="match status" value="1"/>
</dbReference>
<name>A0ABW3VZH3_9ACTN</name>
<dbReference type="Proteomes" id="UP001597229">
    <property type="component" value="Unassembled WGS sequence"/>
</dbReference>
<dbReference type="PANTHER" id="PTHR32027">
    <property type="entry name" value="CYTOSINE DEAMINASE"/>
    <property type="match status" value="1"/>
</dbReference>
<feature type="domain" description="Amidohydrolase 3" evidence="1">
    <location>
        <begin position="132"/>
        <end position="376"/>
    </location>
</feature>
<protein>
    <submittedName>
        <fullName evidence="2">Amidohydrolase</fullName>
    </submittedName>
</protein>
<dbReference type="InterPro" id="IPR052349">
    <property type="entry name" value="Metallo-hydrolase_Enzymes"/>
</dbReference>
<evidence type="ECO:0000259" key="1">
    <source>
        <dbReference type="Pfam" id="PF07969"/>
    </source>
</evidence>